<dbReference type="InterPro" id="IPR000210">
    <property type="entry name" value="BTB/POZ_dom"/>
</dbReference>
<reference evidence="2" key="3">
    <citation type="submission" date="2024-01" db="EMBL/GenBank/DDBJ databases">
        <authorList>
            <person name="Coelho M.A."/>
            <person name="David-Palma M."/>
            <person name="Shea T."/>
            <person name="Sun S."/>
            <person name="Cuomo C.A."/>
            <person name="Heitman J."/>
        </authorList>
    </citation>
    <scope>NUCLEOTIDE SEQUENCE</scope>
    <source>
        <strain evidence="2">CBS 7841</strain>
    </source>
</reference>
<protein>
    <recommendedName>
        <fullName evidence="1">BTB domain-containing protein</fullName>
    </recommendedName>
</protein>
<name>A0AAJ8JT77_9TREE</name>
<dbReference type="CDD" id="cd18186">
    <property type="entry name" value="BTB_POZ_ZBTB_KLHL-like"/>
    <property type="match status" value="1"/>
</dbReference>
<gene>
    <name evidence="2" type="ORF">L203_103239</name>
</gene>
<dbReference type="KEGG" id="cdep:91087450"/>
<accession>A0AAJ8JT77</accession>
<proteinExistence type="predicted"/>
<dbReference type="SUPFAM" id="SSF54695">
    <property type="entry name" value="POZ domain"/>
    <property type="match status" value="1"/>
</dbReference>
<reference evidence="2" key="2">
    <citation type="journal article" date="2022" name="Elife">
        <title>Obligate sexual reproduction of a homothallic fungus closely related to the Cryptococcus pathogenic species complex.</title>
        <authorList>
            <person name="Passer A.R."/>
            <person name="Clancey S.A."/>
            <person name="Shea T."/>
            <person name="David-Palma M."/>
            <person name="Averette A.F."/>
            <person name="Boekhout T."/>
            <person name="Porcel B.M."/>
            <person name="Nowrousian M."/>
            <person name="Cuomo C.A."/>
            <person name="Sun S."/>
            <person name="Heitman J."/>
            <person name="Coelho M.A."/>
        </authorList>
    </citation>
    <scope>NUCLEOTIDE SEQUENCE</scope>
    <source>
        <strain evidence="2">CBS 7841</strain>
    </source>
</reference>
<evidence type="ECO:0000313" key="3">
    <source>
        <dbReference type="Proteomes" id="UP000094043"/>
    </source>
</evidence>
<dbReference type="Pfam" id="PF00651">
    <property type="entry name" value="BTB"/>
    <property type="match status" value="1"/>
</dbReference>
<dbReference type="Gene3D" id="3.30.710.10">
    <property type="entry name" value="Potassium Channel Kv1.1, Chain A"/>
    <property type="match status" value="1"/>
</dbReference>
<organism evidence="2 3">
    <name type="scientific">Cryptococcus depauperatus CBS 7841</name>
    <dbReference type="NCBI Taxonomy" id="1295531"/>
    <lineage>
        <taxon>Eukaryota</taxon>
        <taxon>Fungi</taxon>
        <taxon>Dikarya</taxon>
        <taxon>Basidiomycota</taxon>
        <taxon>Agaricomycotina</taxon>
        <taxon>Tremellomycetes</taxon>
        <taxon>Tremellales</taxon>
        <taxon>Cryptococcaceae</taxon>
        <taxon>Cryptococcus</taxon>
    </lineage>
</organism>
<dbReference type="EMBL" id="CP143786">
    <property type="protein sequence ID" value="WVN88040.1"/>
    <property type="molecule type" value="Genomic_DNA"/>
</dbReference>
<evidence type="ECO:0000259" key="1">
    <source>
        <dbReference type="PROSITE" id="PS50097"/>
    </source>
</evidence>
<dbReference type="AlphaFoldDB" id="A0AAJ8JT77"/>
<reference evidence="2" key="1">
    <citation type="submission" date="2016-06" db="EMBL/GenBank/DDBJ databases">
        <authorList>
            <person name="Cuomo C."/>
            <person name="Litvintseva A."/>
            <person name="Heitman J."/>
            <person name="Chen Y."/>
            <person name="Sun S."/>
            <person name="Springer D."/>
            <person name="Dromer F."/>
            <person name="Young S."/>
            <person name="Zeng Q."/>
            <person name="Chapman S."/>
            <person name="Gujja S."/>
            <person name="Saif S."/>
            <person name="Birren B."/>
        </authorList>
    </citation>
    <scope>NUCLEOTIDE SEQUENCE</scope>
    <source>
        <strain evidence="2">CBS 7841</strain>
    </source>
</reference>
<sequence length="237" mass="26500">MEDDPKVEENSQHEETKGDIKLIASDGTVFMVHPYCLQSSSRVFCSMLETCDSEVNNEGIVLHDTEIESSTVIRLYLDFVYGNVPVVPEEGKHALGKLCRLTLKFLVKYDCAPIILAFRLALLEWLADKVIEPHDVFLIASELDNIKLAGSALRNAKPWVWGPVDSDDIHGSDGVAGRSVMDLHAAPLYMIGGITPKYMLGLLRATRYHKSMPSRHWETIAKSFEECMGCMENEKNG</sequence>
<dbReference type="RefSeq" id="XP_066068740.1">
    <property type="nucleotide sequence ID" value="XM_066212643.1"/>
</dbReference>
<feature type="domain" description="BTB" evidence="1">
    <location>
        <begin position="18"/>
        <end position="89"/>
    </location>
</feature>
<evidence type="ECO:0000313" key="2">
    <source>
        <dbReference type="EMBL" id="WVN88040.1"/>
    </source>
</evidence>
<dbReference type="GeneID" id="91087450"/>
<dbReference type="InterPro" id="IPR011333">
    <property type="entry name" value="SKP1/BTB/POZ_sf"/>
</dbReference>
<keyword evidence="3" id="KW-1185">Reference proteome</keyword>
<dbReference type="Proteomes" id="UP000094043">
    <property type="component" value="Chromosome 3"/>
</dbReference>
<dbReference type="PROSITE" id="PS50097">
    <property type="entry name" value="BTB"/>
    <property type="match status" value="1"/>
</dbReference>